<dbReference type="Pfam" id="PF08783">
    <property type="entry name" value="DWNN"/>
    <property type="match status" value="1"/>
</dbReference>
<organism evidence="10 11">
    <name type="scientific">Arthroderma otae (strain ATCC MYA-4605 / CBS 113480)</name>
    <name type="common">Microsporum canis</name>
    <dbReference type="NCBI Taxonomy" id="554155"/>
    <lineage>
        <taxon>Eukaryota</taxon>
        <taxon>Fungi</taxon>
        <taxon>Dikarya</taxon>
        <taxon>Ascomycota</taxon>
        <taxon>Pezizomycotina</taxon>
        <taxon>Eurotiomycetes</taxon>
        <taxon>Eurotiomycetidae</taxon>
        <taxon>Onygenales</taxon>
        <taxon>Arthrodermataceae</taxon>
        <taxon>Microsporum</taxon>
    </lineage>
</organism>
<dbReference type="PANTHER" id="PTHR15439">
    <property type="entry name" value="RETINOBLASTOMA-BINDING PROTEIN 6"/>
    <property type="match status" value="1"/>
</dbReference>
<dbReference type="SUPFAM" id="SSF57850">
    <property type="entry name" value="RING/U-box"/>
    <property type="match status" value="1"/>
</dbReference>
<dbReference type="GO" id="GO:0016567">
    <property type="term" value="P:protein ubiquitination"/>
    <property type="evidence" value="ECO:0007669"/>
    <property type="project" value="InterPro"/>
</dbReference>
<dbReference type="EMBL" id="DS995701">
    <property type="protein sequence ID" value="EEQ28499.1"/>
    <property type="molecule type" value="Genomic_DNA"/>
</dbReference>
<evidence type="ECO:0000256" key="4">
    <source>
        <dbReference type="ARBA" id="ARBA00022833"/>
    </source>
</evidence>
<keyword evidence="11" id="KW-1185">Reference proteome</keyword>
<dbReference type="SMART" id="SM01180">
    <property type="entry name" value="DWNN"/>
    <property type="match status" value="1"/>
</dbReference>
<dbReference type="GO" id="GO:0006511">
    <property type="term" value="P:ubiquitin-dependent protein catabolic process"/>
    <property type="evidence" value="ECO:0007669"/>
    <property type="project" value="TreeGrafter"/>
</dbReference>
<keyword evidence="2" id="KW-0479">Metal-binding</keyword>
<feature type="compositionally biased region" description="Pro residues" evidence="7">
    <location>
        <begin position="458"/>
        <end position="469"/>
    </location>
</feature>
<gene>
    <name evidence="10" type="ORF">MCYG_01387</name>
</gene>
<dbReference type="VEuPathDB" id="FungiDB:MCYG_01387"/>
<dbReference type="Gene3D" id="3.10.20.90">
    <property type="entry name" value="Phosphatidylinositol 3-kinase Catalytic Subunit, Chain A, domain 1"/>
    <property type="match status" value="1"/>
</dbReference>
<evidence type="ECO:0000256" key="6">
    <source>
        <dbReference type="PROSITE-ProRule" id="PRU00047"/>
    </source>
</evidence>
<feature type="compositionally biased region" description="Basic residues" evidence="7">
    <location>
        <begin position="591"/>
        <end position="601"/>
    </location>
</feature>
<dbReference type="Gene3D" id="3.30.40.10">
    <property type="entry name" value="Zinc/RING finger domain, C3HC4 (zinc finger)"/>
    <property type="match status" value="1"/>
</dbReference>
<dbReference type="PROSITE" id="PS50158">
    <property type="entry name" value="ZF_CCHC"/>
    <property type="match status" value="1"/>
</dbReference>
<feature type="region of interest" description="Disordered" evidence="7">
    <location>
        <begin position="98"/>
        <end position="118"/>
    </location>
</feature>
<dbReference type="InterPro" id="IPR036875">
    <property type="entry name" value="Znf_CCHC_sf"/>
</dbReference>
<dbReference type="GO" id="GO:0006397">
    <property type="term" value="P:mRNA processing"/>
    <property type="evidence" value="ECO:0007669"/>
    <property type="project" value="InterPro"/>
</dbReference>
<feature type="domain" description="CCHC-type" evidence="8">
    <location>
        <begin position="177"/>
        <end position="191"/>
    </location>
</feature>
<dbReference type="GO" id="GO:0003676">
    <property type="term" value="F:nucleic acid binding"/>
    <property type="evidence" value="ECO:0007669"/>
    <property type="project" value="InterPro"/>
</dbReference>
<feature type="region of interest" description="Disordered" evidence="7">
    <location>
        <begin position="355"/>
        <end position="473"/>
    </location>
</feature>
<evidence type="ECO:0000256" key="2">
    <source>
        <dbReference type="ARBA" id="ARBA00022723"/>
    </source>
</evidence>
<keyword evidence="5" id="KW-0539">Nucleus</keyword>
<dbReference type="Proteomes" id="UP000002035">
    <property type="component" value="Unassembled WGS sequence"/>
</dbReference>
<dbReference type="Gene3D" id="4.10.60.10">
    <property type="entry name" value="Zinc finger, CCHC-type"/>
    <property type="match status" value="1"/>
</dbReference>
<feature type="region of interest" description="Disordered" evidence="7">
    <location>
        <begin position="556"/>
        <end position="609"/>
    </location>
</feature>
<proteinExistence type="predicted"/>
<dbReference type="GO" id="GO:0005634">
    <property type="term" value="C:nucleus"/>
    <property type="evidence" value="ECO:0007669"/>
    <property type="project" value="UniProtKB-SubCell"/>
</dbReference>
<feature type="region of interest" description="Disordered" evidence="7">
    <location>
        <begin position="209"/>
        <end position="232"/>
    </location>
</feature>
<dbReference type="GO" id="GO:0061630">
    <property type="term" value="F:ubiquitin protein ligase activity"/>
    <property type="evidence" value="ECO:0007669"/>
    <property type="project" value="InterPro"/>
</dbReference>
<sequence length="609" mass="67760">MASSVHFKFKSQKEPSRVTFDGTGISVFELKREIITQNRLGDGSEFELSIYNEDTNEEYDDDTAIIPRSTSVIARRFPAARPGKGGAARYMSGKMPVTSRNVQHDPEPSTRQDTSDSAVEISSIQSEDEKLKALFRLQETQWKEQQQDMTNMTPVVGRGRGKPVTVPDHPPPPGYLCYRCGEKGHWIQACPTNNDPRFDGRYRVKRSTGIPRSFQKQVEKPDSPALDGSDDNSKLTGVMVNADGDFVIAQPDKASWELYQEKATASKAAEAEAANAERNKQLQDRGLLCPLDKRMLLAPTKTPCCEKTYCSDCITNALIESDFVCPNCSAEGVLLDNLSVDEDAIKRLAEFESEKAQQAEGAEINAPEQVDSEQDSNKEQARQDSSASKKRPATENGSTQENDQLQAPAMKKQKSRESTGDTQSNAQQAGSQGITQNNIQNNNPQSNPQQNNVQQPAPMNPFPQMPPQPMMGGYGQMNPFAGQDMMAMSGYYNGGNNWSQTPSDPYMMAGVGGPFIGGPNPQMAQVRYGMPNAGMNFNNFNPQMMNQMNQMQQPFQQPYGMTPFSNQQRSHISEPLANEEDSPYFRQPVNPHRHHGRQKRTRPSDYREL</sequence>
<dbReference type="CDD" id="cd16620">
    <property type="entry name" value="vRING-HC-C4C4_RBBP6"/>
    <property type="match status" value="1"/>
</dbReference>
<dbReference type="PANTHER" id="PTHR15439:SF0">
    <property type="entry name" value="CELL DIVISION CYCLE AND APOPTOSIS REGULATOR PROTEIN 1-RELATED"/>
    <property type="match status" value="1"/>
</dbReference>
<dbReference type="InterPro" id="IPR014891">
    <property type="entry name" value="DWNN_domain"/>
</dbReference>
<dbReference type="GeneID" id="9228904"/>
<dbReference type="SMART" id="SM00343">
    <property type="entry name" value="ZnF_C2HC"/>
    <property type="match status" value="1"/>
</dbReference>
<protein>
    <submittedName>
        <fullName evidence="10">MPE1</fullName>
    </submittedName>
</protein>
<comment type="subcellular location">
    <subcellularLocation>
        <location evidence="1">Nucleus</location>
    </subcellularLocation>
</comment>
<evidence type="ECO:0000259" key="8">
    <source>
        <dbReference type="PROSITE" id="PS50158"/>
    </source>
</evidence>
<dbReference type="SUPFAM" id="SSF57756">
    <property type="entry name" value="Retrovirus zinc finger-like domains"/>
    <property type="match status" value="1"/>
</dbReference>
<accession>C5FFB5</accession>
<evidence type="ECO:0000313" key="10">
    <source>
        <dbReference type="EMBL" id="EEQ28499.1"/>
    </source>
</evidence>
<keyword evidence="4" id="KW-0862">Zinc</keyword>
<dbReference type="STRING" id="554155.C5FFB5"/>
<reference evidence="11" key="1">
    <citation type="journal article" date="2012" name="MBio">
        <title>Comparative genome analysis of Trichophyton rubrum and related dermatophytes reveals candidate genes involved in infection.</title>
        <authorList>
            <person name="Martinez D.A."/>
            <person name="Oliver B.G."/>
            <person name="Graeser Y."/>
            <person name="Goldberg J.M."/>
            <person name="Li W."/>
            <person name="Martinez-Rossi N.M."/>
            <person name="Monod M."/>
            <person name="Shelest E."/>
            <person name="Barton R.C."/>
            <person name="Birch E."/>
            <person name="Brakhage A.A."/>
            <person name="Chen Z."/>
            <person name="Gurr S.J."/>
            <person name="Heiman D."/>
            <person name="Heitman J."/>
            <person name="Kosti I."/>
            <person name="Rossi A."/>
            <person name="Saif S."/>
            <person name="Samalova M."/>
            <person name="Saunders C.W."/>
            <person name="Shea T."/>
            <person name="Summerbell R.C."/>
            <person name="Xu J."/>
            <person name="Young S."/>
            <person name="Zeng Q."/>
            <person name="Birren B.W."/>
            <person name="Cuomo C.A."/>
            <person name="White T.C."/>
        </authorList>
    </citation>
    <scope>NUCLEOTIDE SEQUENCE [LARGE SCALE GENOMIC DNA]</scope>
    <source>
        <strain evidence="11">ATCC MYA-4605 / CBS 113480</strain>
    </source>
</reference>
<dbReference type="InterPro" id="IPR025829">
    <property type="entry name" value="Zn_knuckle_CX2CX3GHX4C"/>
</dbReference>
<evidence type="ECO:0000313" key="11">
    <source>
        <dbReference type="Proteomes" id="UP000002035"/>
    </source>
</evidence>
<dbReference type="AlphaFoldDB" id="C5FFB5"/>
<feature type="domain" description="DWNN" evidence="9">
    <location>
        <begin position="5"/>
        <end position="78"/>
    </location>
</feature>
<evidence type="ECO:0000259" key="9">
    <source>
        <dbReference type="PROSITE" id="PS51282"/>
    </source>
</evidence>
<dbReference type="InterPro" id="IPR033489">
    <property type="entry name" value="RBBP6"/>
</dbReference>
<dbReference type="OrthoDB" id="106784at2759"/>
<evidence type="ECO:0000256" key="1">
    <source>
        <dbReference type="ARBA" id="ARBA00004123"/>
    </source>
</evidence>
<dbReference type="HOGENOM" id="CLU_019105_1_0_1"/>
<feature type="compositionally biased region" description="Polar residues" evidence="7">
    <location>
        <begin position="420"/>
        <end position="435"/>
    </location>
</feature>
<feature type="compositionally biased region" description="Low complexity" evidence="7">
    <location>
        <begin position="436"/>
        <end position="457"/>
    </location>
</feature>
<keyword evidence="3 6" id="KW-0863">Zinc-finger</keyword>
<feature type="compositionally biased region" description="Polar residues" evidence="7">
    <location>
        <begin position="395"/>
        <end position="405"/>
    </location>
</feature>
<dbReference type="eggNOG" id="KOG0314">
    <property type="taxonomic scope" value="Eukaryota"/>
</dbReference>
<dbReference type="PROSITE" id="PS51282">
    <property type="entry name" value="DWNN"/>
    <property type="match status" value="1"/>
</dbReference>
<dbReference type="GO" id="GO:0008270">
    <property type="term" value="F:zinc ion binding"/>
    <property type="evidence" value="ECO:0007669"/>
    <property type="project" value="UniProtKB-KW"/>
</dbReference>
<feature type="compositionally biased region" description="Basic and acidic residues" evidence="7">
    <location>
        <begin position="102"/>
        <end position="114"/>
    </location>
</feature>
<dbReference type="InterPro" id="IPR001878">
    <property type="entry name" value="Znf_CCHC"/>
</dbReference>
<dbReference type="RefSeq" id="XP_002851283.1">
    <property type="nucleotide sequence ID" value="XM_002851237.1"/>
</dbReference>
<evidence type="ECO:0000256" key="5">
    <source>
        <dbReference type="ARBA" id="ARBA00023242"/>
    </source>
</evidence>
<evidence type="ECO:0000256" key="7">
    <source>
        <dbReference type="SAM" id="MobiDB-lite"/>
    </source>
</evidence>
<evidence type="ECO:0000256" key="3">
    <source>
        <dbReference type="ARBA" id="ARBA00022771"/>
    </source>
</evidence>
<dbReference type="Pfam" id="PF13696">
    <property type="entry name" value="zf-CCHC_2"/>
    <property type="match status" value="1"/>
</dbReference>
<name>C5FFB5_ARTOC</name>
<dbReference type="OMA" id="NVPDHEP"/>
<dbReference type="InterPro" id="IPR013083">
    <property type="entry name" value="Znf_RING/FYVE/PHD"/>
</dbReference>